<organism evidence="2 3">
    <name type="scientific">Colwellia echini</name>
    <dbReference type="NCBI Taxonomy" id="1982103"/>
    <lineage>
        <taxon>Bacteria</taxon>
        <taxon>Pseudomonadati</taxon>
        <taxon>Pseudomonadota</taxon>
        <taxon>Gammaproteobacteria</taxon>
        <taxon>Alteromonadales</taxon>
        <taxon>Colwelliaceae</taxon>
        <taxon>Colwellia</taxon>
    </lineage>
</organism>
<gene>
    <name evidence="2" type="ORF">CWS31_015830</name>
</gene>
<reference evidence="2 3" key="1">
    <citation type="submission" date="2019-08" db="EMBL/GenBank/DDBJ databases">
        <title>Microbe sample from Colwellia echini.</title>
        <authorList>
            <person name="Christiansen L."/>
            <person name="Pathiraja D."/>
            <person name="Schultz-Johansen M."/>
            <person name="Choi I.-G."/>
            <person name="Stougaard P."/>
        </authorList>
    </citation>
    <scope>NUCLEOTIDE SEQUENCE [LARGE SCALE GENOMIC DNA]</scope>
    <source>
        <strain evidence="2 3">A3</strain>
    </source>
</reference>
<protein>
    <submittedName>
        <fullName evidence="2">DUF4124 domain-containing protein</fullName>
    </submittedName>
</protein>
<name>A0ABY3MT76_9GAMM</name>
<dbReference type="RefSeq" id="WP_101343706.1">
    <property type="nucleotide sequence ID" value="NZ_PJAI02000027.1"/>
</dbReference>
<keyword evidence="3" id="KW-1185">Reference proteome</keyword>
<feature type="signal peptide" evidence="1">
    <location>
        <begin position="1"/>
        <end position="28"/>
    </location>
</feature>
<accession>A0ABY3MT76</accession>
<feature type="chain" id="PRO_5045306307" evidence="1">
    <location>
        <begin position="29"/>
        <end position="158"/>
    </location>
</feature>
<keyword evidence="1" id="KW-0732">Signal</keyword>
<sequence length="158" mass="17611">MNITKIFFNGALLTSVLLTSSLSNIVNAKEIAIYRWVDKNNVVHFSQNLPHGHDYTELSTVSSFKALSKAERAALEGDDISMQDPDKQQEATIAKNKEIFAKNCKAARLNIKMLNSLDDIHISEEMPDGTIGSRPLTAEEKSSKLALSKKHEELYCTE</sequence>
<comment type="caution">
    <text evidence="2">The sequence shown here is derived from an EMBL/GenBank/DDBJ whole genome shotgun (WGS) entry which is preliminary data.</text>
</comment>
<evidence type="ECO:0000313" key="3">
    <source>
        <dbReference type="Proteomes" id="UP000815846"/>
    </source>
</evidence>
<evidence type="ECO:0000256" key="1">
    <source>
        <dbReference type="SAM" id="SignalP"/>
    </source>
</evidence>
<proteinExistence type="predicted"/>
<dbReference type="EMBL" id="PJAI02000027">
    <property type="protein sequence ID" value="TYK64383.1"/>
    <property type="molecule type" value="Genomic_DNA"/>
</dbReference>
<dbReference type="Proteomes" id="UP000815846">
    <property type="component" value="Unassembled WGS sequence"/>
</dbReference>
<evidence type="ECO:0000313" key="2">
    <source>
        <dbReference type="EMBL" id="TYK64383.1"/>
    </source>
</evidence>